<feature type="domain" description="Nuclear receptor" evidence="12">
    <location>
        <begin position="10"/>
        <end position="86"/>
    </location>
</feature>
<evidence type="ECO:0000313" key="14">
    <source>
        <dbReference type="Proteomes" id="UP000887569"/>
    </source>
</evidence>
<evidence type="ECO:0000256" key="4">
    <source>
        <dbReference type="ARBA" id="ARBA00022771"/>
    </source>
</evidence>
<accession>A0A915AT42</accession>
<evidence type="ECO:0000256" key="3">
    <source>
        <dbReference type="ARBA" id="ARBA00022723"/>
    </source>
</evidence>
<dbReference type="GO" id="GO:0005634">
    <property type="term" value="C:nucleus"/>
    <property type="evidence" value="ECO:0007669"/>
    <property type="project" value="UniProtKB-SubCell"/>
</dbReference>
<dbReference type="CDD" id="cd06157">
    <property type="entry name" value="NR_LBD"/>
    <property type="match status" value="1"/>
</dbReference>
<dbReference type="AlphaFoldDB" id="A0A915AT42"/>
<evidence type="ECO:0000256" key="10">
    <source>
        <dbReference type="ARBA" id="ARBA00023242"/>
    </source>
</evidence>
<proteinExistence type="inferred from homology"/>
<dbReference type="Gene3D" id="1.10.565.10">
    <property type="entry name" value="Retinoid X Receptor"/>
    <property type="match status" value="1"/>
</dbReference>
<name>A0A915AT42_PARUN</name>
<evidence type="ECO:0000259" key="12">
    <source>
        <dbReference type="PROSITE" id="PS51030"/>
    </source>
</evidence>
<keyword evidence="8 11" id="KW-0804">Transcription</keyword>
<keyword evidence="4 11" id="KW-0863">Zinc-finger</keyword>
<dbReference type="PROSITE" id="PS00031">
    <property type="entry name" value="NUCLEAR_REC_DBD_1"/>
    <property type="match status" value="1"/>
</dbReference>
<dbReference type="GO" id="GO:0003700">
    <property type="term" value="F:DNA-binding transcription factor activity"/>
    <property type="evidence" value="ECO:0007669"/>
    <property type="project" value="InterPro"/>
</dbReference>
<keyword evidence="7 11" id="KW-0238">DNA-binding</keyword>
<dbReference type="InterPro" id="IPR000536">
    <property type="entry name" value="Nucl_hrmn_rcpt_lig-bd"/>
</dbReference>
<evidence type="ECO:0000313" key="15">
    <source>
        <dbReference type="WBParaSite" id="PgR012_g172_t05"/>
    </source>
</evidence>
<dbReference type="SMART" id="SM00430">
    <property type="entry name" value="HOLI"/>
    <property type="match status" value="1"/>
</dbReference>
<dbReference type="SMART" id="SM00399">
    <property type="entry name" value="ZnF_C4"/>
    <property type="match status" value="1"/>
</dbReference>
<evidence type="ECO:0000256" key="6">
    <source>
        <dbReference type="ARBA" id="ARBA00023015"/>
    </source>
</evidence>
<evidence type="ECO:0000256" key="11">
    <source>
        <dbReference type="RuleBase" id="RU004334"/>
    </source>
</evidence>
<dbReference type="InterPro" id="IPR001628">
    <property type="entry name" value="Znf_hrmn_rcpt"/>
</dbReference>
<dbReference type="InterPro" id="IPR013088">
    <property type="entry name" value="Znf_NHR/GATA"/>
</dbReference>
<dbReference type="InterPro" id="IPR001723">
    <property type="entry name" value="Nuclear_hrmn_rcpt"/>
</dbReference>
<dbReference type="PRINTS" id="PR00398">
    <property type="entry name" value="STRDHORMONER"/>
</dbReference>
<evidence type="ECO:0000256" key="5">
    <source>
        <dbReference type="ARBA" id="ARBA00022833"/>
    </source>
</evidence>
<dbReference type="Gene3D" id="3.30.50.10">
    <property type="entry name" value="Erythroid Transcription Factor GATA-1, subunit A"/>
    <property type="match status" value="1"/>
</dbReference>
<dbReference type="InterPro" id="IPR035500">
    <property type="entry name" value="NHR-like_dom_sf"/>
</dbReference>
<comment type="similarity">
    <text evidence="2 11">Belongs to the nuclear hormone receptor family.</text>
</comment>
<feature type="domain" description="NR LBD" evidence="13">
    <location>
        <begin position="163"/>
        <end position="460"/>
    </location>
</feature>
<evidence type="ECO:0000256" key="2">
    <source>
        <dbReference type="ARBA" id="ARBA00005993"/>
    </source>
</evidence>
<evidence type="ECO:0000256" key="9">
    <source>
        <dbReference type="ARBA" id="ARBA00023170"/>
    </source>
</evidence>
<dbReference type="Proteomes" id="UP000887569">
    <property type="component" value="Unplaced"/>
</dbReference>
<dbReference type="PRINTS" id="PR00047">
    <property type="entry name" value="STROIDFINGER"/>
</dbReference>
<dbReference type="Pfam" id="PF00105">
    <property type="entry name" value="zf-C4"/>
    <property type="match status" value="1"/>
</dbReference>
<dbReference type="WBParaSite" id="PgR012_g172_t05">
    <property type="protein sequence ID" value="PgR012_g172_t05"/>
    <property type="gene ID" value="PgR012_g172"/>
</dbReference>
<dbReference type="SUPFAM" id="SSF48508">
    <property type="entry name" value="Nuclear receptor ligand-binding domain"/>
    <property type="match status" value="1"/>
</dbReference>
<dbReference type="CDD" id="cd06960">
    <property type="entry name" value="NR_DBD_HNF4A"/>
    <property type="match status" value="1"/>
</dbReference>
<dbReference type="GO" id="GO:0008270">
    <property type="term" value="F:zinc ion binding"/>
    <property type="evidence" value="ECO:0007669"/>
    <property type="project" value="UniProtKB-KW"/>
</dbReference>
<evidence type="ECO:0000259" key="13">
    <source>
        <dbReference type="PROSITE" id="PS51843"/>
    </source>
</evidence>
<organism evidence="14 15">
    <name type="scientific">Parascaris univalens</name>
    <name type="common">Nematode worm</name>
    <dbReference type="NCBI Taxonomy" id="6257"/>
    <lineage>
        <taxon>Eukaryota</taxon>
        <taxon>Metazoa</taxon>
        <taxon>Ecdysozoa</taxon>
        <taxon>Nematoda</taxon>
        <taxon>Chromadorea</taxon>
        <taxon>Rhabditida</taxon>
        <taxon>Spirurina</taxon>
        <taxon>Ascaridomorpha</taxon>
        <taxon>Ascaridoidea</taxon>
        <taxon>Ascarididae</taxon>
        <taxon>Parascaris</taxon>
    </lineage>
</organism>
<dbReference type="PROSITE" id="PS51030">
    <property type="entry name" value="NUCLEAR_REC_DBD_2"/>
    <property type="match status" value="1"/>
</dbReference>
<keyword evidence="9 11" id="KW-0675">Receptor</keyword>
<sequence length="460" mass="53252">MLADKDVEQEYACRICKAQATGFHFDAQSCSACAAFFRRTVALNKHFKCITGCNNCLIHYSLRQICRACRFRRCLEEGMKKNSVQPKKTEWEKRRAFCTESGLRRNKKFAIKLHVSRNINEQYEIANSPITVLCQYSDIAGSPTSSCSSRTKSPCCCPERFPDDWDIAGSPVNASKYSCRSVSDTPSDIQVDHKNLKPKYDILQLLIAEEMRIGERRRIMFCERPVCSLLGMTSACPFTVEEIRPLRFRDFRKSIRTHILLIYEWLRSWPEYGTITKCDQITFLRKCVLYHTILDPCYITVQIGYPHRFVMQNGGYVGTEEESTEGWEDEKEISGDTKQRIYRPLLRKMMSEVVTPMVSMNISFEEFVALKAFVSWQGTTNEMSEQTKPAMRRTLDALFRSLHQHYLENNIEVSERLGNIILLLSSVFAAGLKFVESHHEIAFFDLWQLDSLLIQLLKCK</sequence>
<keyword evidence="3 11" id="KW-0479">Metal-binding</keyword>
<evidence type="ECO:0000256" key="8">
    <source>
        <dbReference type="ARBA" id="ARBA00023163"/>
    </source>
</evidence>
<dbReference type="PANTHER" id="PTHR46397:SF5">
    <property type="entry name" value="NUCLEAR HORMONE RECEPTOR FAMILY MEMBER NHR-20"/>
    <property type="match status" value="1"/>
</dbReference>
<keyword evidence="14" id="KW-1185">Reference proteome</keyword>
<dbReference type="PROSITE" id="PS51843">
    <property type="entry name" value="NR_LBD"/>
    <property type="match status" value="1"/>
</dbReference>
<dbReference type="GO" id="GO:0000978">
    <property type="term" value="F:RNA polymerase II cis-regulatory region sequence-specific DNA binding"/>
    <property type="evidence" value="ECO:0007669"/>
    <property type="project" value="InterPro"/>
</dbReference>
<keyword evidence="5 11" id="KW-0862">Zinc</keyword>
<keyword evidence="10 11" id="KW-0539">Nucleus</keyword>
<dbReference type="PANTHER" id="PTHR46397">
    <property type="entry name" value="NUCLEAR HORMONE RECEPTOR FAMILY-RELATED"/>
    <property type="match status" value="1"/>
</dbReference>
<evidence type="ECO:0000256" key="1">
    <source>
        <dbReference type="ARBA" id="ARBA00004123"/>
    </source>
</evidence>
<keyword evidence="6 11" id="KW-0805">Transcription regulation</keyword>
<reference evidence="15" key="1">
    <citation type="submission" date="2022-11" db="UniProtKB">
        <authorList>
            <consortium name="WormBaseParasite"/>
        </authorList>
    </citation>
    <scope>IDENTIFICATION</scope>
</reference>
<dbReference type="InterPro" id="IPR049636">
    <property type="entry name" value="HNF4-like_DBD"/>
</dbReference>
<dbReference type="SUPFAM" id="SSF57716">
    <property type="entry name" value="Glucocorticoid receptor-like (DNA-binding domain)"/>
    <property type="match status" value="1"/>
</dbReference>
<protein>
    <submittedName>
        <fullName evidence="15">NR LBD domain-containing protein</fullName>
    </submittedName>
</protein>
<comment type="subcellular location">
    <subcellularLocation>
        <location evidence="1 11">Nucleus</location>
    </subcellularLocation>
</comment>
<dbReference type="Pfam" id="PF00104">
    <property type="entry name" value="Hormone_recep"/>
    <property type="match status" value="1"/>
</dbReference>
<evidence type="ECO:0000256" key="7">
    <source>
        <dbReference type="ARBA" id="ARBA00023125"/>
    </source>
</evidence>